<dbReference type="InterPro" id="IPR008635">
    <property type="entry name" value="Coiled_stalk_dom"/>
</dbReference>
<dbReference type="Gene3D" id="6.10.250.2030">
    <property type="match status" value="5"/>
</dbReference>
<dbReference type="EMBL" id="CP132375">
    <property type="protein sequence ID" value="WLS98725.1"/>
    <property type="molecule type" value="Genomic_DNA"/>
</dbReference>
<feature type="domain" description="Trimeric autotransporter adhesin YadA-like head" evidence="4">
    <location>
        <begin position="451"/>
        <end position="476"/>
    </location>
</feature>
<feature type="domain" description="Trimeric autotransporter adhesin YadA-like head" evidence="4">
    <location>
        <begin position="288"/>
        <end position="312"/>
    </location>
</feature>
<feature type="domain" description="Trimeric autotransporter adhesin YadA-like head" evidence="4">
    <location>
        <begin position="3402"/>
        <end position="3425"/>
    </location>
</feature>
<feature type="domain" description="Trimeric autotransporter adhesin YadA-like stalk" evidence="5">
    <location>
        <begin position="1700"/>
        <end position="1739"/>
    </location>
</feature>
<dbReference type="InterPro" id="IPR045584">
    <property type="entry name" value="Pilin-like"/>
</dbReference>
<feature type="compositionally biased region" description="Low complexity" evidence="3">
    <location>
        <begin position="2727"/>
        <end position="2740"/>
    </location>
</feature>
<evidence type="ECO:0000313" key="7">
    <source>
        <dbReference type="EMBL" id="WLS98725.1"/>
    </source>
</evidence>
<feature type="domain" description="Trimeric autotransporter adhesin YadA-like stalk" evidence="5">
    <location>
        <begin position="1935"/>
        <end position="1963"/>
    </location>
</feature>
<gene>
    <name evidence="7" type="ORF">RAM05_01515</name>
</gene>
<feature type="domain" description="Trimeric autotransporter adhesin YadA-like stalk" evidence="5">
    <location>
        <begin position="2553"/>
        <end position="2596"/>
    </location>
</feature>
<evidence type="ECO:0000259" key="5">
    <source>
        <dbReference type="Pfam" id="PF05662"/>
    </source>
</evidence>
<evidence type="ECO:0000256" key="1">
    <source>
        <dbReference type="ARBA" id="ARBA00022448"/>
    </source>
</evidence>
<dbReference type="InterPro" id="IPR011049">
    <property type="entry name" value="Serralysin-like_metalloprot_C"/>
</dbReference>
<feature type="domain" description="Trimeric autotransporter adhesin YadA-like stalk" evidence="5">
    <location>
        <begin position="1479"/>
        <end position="1517"/>
    </location>
</feature>
<protein>
    <submittedName>
        <fullName evidence="7">ESPR-type extended signal peptide-containing protein</fullName>
    </submittedName>
</protein>
<feature type="compositionally biased region" description="Polar residues" evidence="3">
    <location>
        <begin position="164"/>
        <end position="174"/>
    </location>
</feature>
<dbReference type="GeneID" id="32536615"/>
<feature type="domain" description="Trimeric autotransporter adhesin YadA-like stalk" evidence="5">
    <location>
        <begin position="3021"/>
        <end position="3063"/>
    </location>
</feature>
<dbReference type="Gene3D" id="3.30.1300.30">
    <property type="entry name" value="GSPII I/J protein-like"/>
    <property type="match status" value="1"/>
</dbReference>
<proteinExistence type="predicted"/>
<feature type="domain" description="Trimeric autotransporter adhesin YadA-like head" evidence="4">
    <location>
        <begin position="424"/>
        <end position="447"/>
    </location>
</feature>
<feature type="domain" description="Trimeric autotransporter adhesin YadA-like stalk" evidence="5">
    <location>
        <begin position="3471"/>
        <end position="3505"/>
    </location>
</feature>
<feature type="domain" description="Trimeric autotransporter adhesin YadA-like stalk" evidence="5">
    <location>
        <begin position="2319"/>
        <end position="2363"/>
    </location>
</feature>
<evidence type="ECO:0000259" key="4">
    <source>
        <dbReference type="Pfam" id="PF05658"/>
    </source>
</evidence>
<feature type="domain" description="Trimeric autotransporter adhesin YadA-like stalk" evidence="5">
    <location>
        <begin position="3152"/>
        <end position="3196"/>
    </location>
</feature>
<feature type="domain" description="Trimeric autotransporter adhesin YadA-like head" evidence="4">
    <location>
        <begin position="314"/>
        <end position="338"/>
    </location>
</feature>
<feature type="domain" description="Trimeric autotransporter adhesin YadA-like stalk" evidence="5">
    <location>
        <begin position="1368"/>
        <end position="1409"/>
    </location>
</feature>
<feature type="domain" description="Trimeric autotransporter adhesin YadA-like stalk" evidence="5">
    <location>
        <begin position="1098"/>
        <end position="1138"/>
    </location>
</feature>
<feature type="domain" description="Trimeric autotransporter adhesin YadA-like head" evidence="4">
    <location>
        <begin position="3371"/>
        <end position="3397"/>
    </location>
</feature>
<dbReference type="InterPro" id="IPR024973">
    <property type="entry name" value="ESPR"/>
</dbReference>
<dbReference type="CDD" id="cd12820">
    <property type="entry name" value="LbR_YadA-like"/>
    <property type="match status" value="1"/>
</dbReference>
<feature type="domain" description="Trimeric autotransporter adhesin YadA-like stalk" evidence="5">
    <location>
        <begin position="533"/>
        <end position="573"/>
    </location>
</feature>
<dbReference type="SUPFAM" id="SSF101967">
    <property type="entry name" value="Adhesin YadA, collagen-binding domain"/>
    <property type="match status" value="10"/>
</dbReference>
<feature type="domain" description="Trimeric autotransporter adhesin YadA-like stalk" evidence="5">
    <location>
        <begin position="2211"/>
        <end position="2251"/>
    </location>
</feature>
<feature type="domain" description="Trimeric autotransporter adhesin YadA-like stalk" evidence="5">
    <location>
        <begin position="1589"/>
        <end position="1630"/>
    </location>
</feature>
<dbReference type="Proteomes" id="UP001229773">
    <property type="component" value="Chromosome"/>
</dbReference>
<feature type="domain" description="Trimeric autotransporter adhesin YadA-like stalk" evidence="5">
    <location>
        <begin position="768"/>
        <end position="813"/>
    </location>
</feature>
<keyword evidence="1" id="KW-0813">Transport</keyword>
<evidence type="ECO:0000256" key="3">
    <source>
        <dbReference type="SAM" id="MobiDB-lite"/>
    </source>
</evidence>
<evidence type="ECO:0000259" key="6">
    <source>
        <dbReference type="Pfam" id="PF13018"/>
    </source>
</evidence>
<dbReference type="InterPro" id="IPR008640">
    <property type="entry name" value="Adhesin_Head_dom"/>
</dbReference>
<dbReference type="Gene3D" id="2.150.10.10">
    <property type="entry name" value="Serralysin-like metalloprotease, C-terminal"/>
    <property type="match status" value="9"/>
</dbReference>
<keyword evidence="2" id="KW-0653">Protein transport</keyword>
<dbReference type="Gene3D" id="4.10.80.270">
    <property type="match status" value="6"/>
</dbReference>
<dbReference type="Pfam" id="PF13018">
    <property type="entry name" value="ESPR"/>
    <property type="match status" value="1"/>
</dbReference>
<organism evidence="7 8">
    <name type="scientific">Snodgrassella alvi</name>
    <dbReference type="NCBI Taxonomy" id="1196083"/>
    <lineage>
        <taxon>Bacteria</taxon>
        <taxon>Pseudomonadati</taxon>
        <taxon>Pseudomonadota</taxon>
        <taxon>Betaproteobacteria</taxon>
        <taxon>Neisseriales</taxon>
        <taxon>Neisseriaceae</taxon>
        <taxon>Snodgrassella</taxon>
    </lineage>
</organism>
<feature type="domain" description="Trimeric autotransporter adhesin YadA-like stalk" evidence="5">
    <location>
        <begin position="2463"/>
        <end position="2503"/>
    </location>
</feature>
<feature type="domain" description="Trimeric autotransporter adhesin YadA-like stalk" evidence="5">
    <location>
        <begin position="3243"/>
        <end position="3278"/>
    </location>
</feature>
<dbReference type="Pfam" id="PF05662">
    <property type="entry name" value="YadA_stalk"/>
    <property type="match status" value="24"/>
</dbReference>
<sequence length="3592" mass="369999">MNKIYRAIWNESTQTWVAASELAKSKTKANTVSCGNNESPVLGKICSNAFKAGLLTSLVNFALLAPNSYAGSGTHSLMGGATINSAYDGYQNVNTTAIEGDDFDYCGADNVSGRGSTQGNSAAASKSISALEEYLRFAKNTAFSDNKTSYNPYGTTERVESWTQASGTGQVTQGKDQDGKLTPGSGYQNRLTGGYTITYIKAFGIGSFAYGCNAYTTGNQSLAFNANATATAGGAQAFGVAAYASGRASNAIGVSSQAAGVSGVALGSVANSAGVGSVAFGLQSNAVADGTVAVGVNAQASVDSAVAIGNDSFADGKESISIGSGNKVSGEGSIAIGNSETASTYAAVDGTQSGKSGGNTIITGNRTLSIGNKNTGTTDTGGISAANTSLFGNKNKIYEALDGVHVIGNSNQIGVANATKPLPGNGATVIGNNTIVTADNAIALGNSTYVSGESAIAIGNSAKATEAGAVALGKDSFANTAGNVAGYNPNENASADSAWQSKVTGANTWKSTTGAVAVGNTSNTSDDKNITRQITGVAAGSDYTDAVNVAQLKSLHSYALSSLNTESETFNNNLVSVGNSIDTLSTSVDSKLTDLNSKINSLSVTALGENGQLNRLDKNIADLSLSTSDGIKLLQQNTLQYKKDDNLGGFYNVGSDDGRTQNKIINVEADDSVVTDGSTYLINGGLLNKTNSQISLLSSSISDGVTKLNSGADEVSSTTSDKAPKIDAQMTDFNQSLSKDISNLRSVILEWTEEPDKSKTFKSKDETKITGVARGDAESASSSDAVTGGQLSEVNSLVTKVTNDVKTSTTNNDIQIDKLALDTDLQISDTNTKLDTLTTSISTGLSRITRNALLFNATAGKYQEDTNKTPQKISNAEAGDISENSDDAITGGQLYTTNTKLINLSSSISAGWNTLSEQRSSISTSASSSLSTLSGIINGKLESLSTVTTNSLQTLSNNLQVLSSSASTAISNLQESTILYGADEMFHATRDNLAQKITGVAPADLSQNSMDMVNGGQLYTTNSRIDSLSTAVNTNFSSLSGSISVSVSASLSDLSASLNVNRDKVSSLQANALQWDDIAKAYSAKHGNTDSTTDGRQKITNVLEGNITSPDSTDAVTGGQYYNLDTAITDKVSTLSTNALSSVDGINKSISLLQQQMLTLDGNKFNAERAEIKQKITGVAEAALNSASTDAVVGKQLSSTNFSLSSLITSTNAGFKAFSNSLDQYSENTEKTRTDLVNGINTSISSLQSNALLWDKDNGYSATHDIKGNQKITNVSALDGNLAPGSTDALTGSQVSRFITSRDKSINKVYADLQGLSADSIKKLESEITNGLNGVNQEIAGLKQNLLLWNDKAGAYDASHNTSAGAEKITNVAEGRLVSGSTDAVTGKQLFTTKSNIATLSTSSVNDLDKKSNSINDNLNNQKTILGNSIATGINKLGSDINSNIQSVDSGIEDLKQTALQWNGSSYDASHGQVGGKNKITNVDQGNLYDKSTDAVIGDQLARTNTSIKTLSDGLSTSLQKLSGSISSIVDQYSSDWEKDLITRKDSFSTSINSGLNNINTSLSKIKQNALLWNGSAYDASVENSKGAITNVAKGDLQKNSHDAVVGAQLFTTNTKLNSLSTSFDDKVKDYQSATQNSLNSLSTALGNSSFSGLESLSSSAALALGNINDGISDLKQNALQWKGNAYNAGYGAESEKKNITNVADGLLAKGSKDAVTGNQLYNTNVAISDLKKEVDDGVTRLTSSHDIFDKNIAALTEKLEKTAGSLSSLSTTTETDLNSINTGISNLQDNALQWKDSAYNAHHGTKDDKNIITHVAAGSLKEDSSDAVTGAQLFGTQSNITVLESKLTGVSDSLSSGISSLSDSLNNLTTSNLSALEQSRDHIESDITSLSSITSSVLSSADSDLAVLSENALQWKDGSYDASHGKENDKNFIKNAGKGDVYAGSTDAITGDQLYTTGSHLDALSYSFSTSFDSFSTTLNSLIDKGVGSLSSSVASIDGEVSKLQQNALQWNKSISAYDASSVTGKPAKITQVADGRVELNSSDAITGAQLFSLSTVSKDNLVNVASSMNLSLSTIQDSVDSSSASLSSQYNTLSKDISNNFNEFSTSTSLSLDSLSTGNSTTVSNLADGINTSLSAQSDSIDNSINKLSTEFDNNLNNLTSNIAESAEELTNSLNTVNKGVNTLKQNALQWNEEAGAYSANHGTGNAQRITNVAAGNVAPDSSDAINGSQFFQLSGSASTGLNNLSTSLSTVTNNQLNSLSTIISNSLSTVNQNVSSLSTGLNTVTEKVTALQTDALQWDKVNGNYKADHGTGNAQKITQVAAGSIAANSTDAVNGAQMYSLSTGTADSVNKLTENLNKTNLGLGSLSTATNTDLKNLKDSLKSTNDGLTQLSSSTSGSIQSISTSLDTLTTSTANSLQALDKGLKDTSSSVSALQTNALQWNADKGVYDASRNGSAKVLSGVAAGAVSAVSTEAVNGGQLYSLSTVTVAGLNSVSTGLSSLSESATTGLNNLSASLSSANQNLTTLQQNALQWNSTLTAYDAGHNGTAQRITNVAAGNIALDSTDAVNGGQLFSLSSSASTGLSSLSTNLSKVTDNQLGSLSTIIGDNLNTVNQNVSSLSSSLNDTNTNVGNLQKDALQWNSTISAYDATRGGRAQTLTGIAGGDISPTSSDAVNGAQMYSLSTLTQTGLSSSSTGLSSLSSVTSSALNNVNRSLESLSTETHTGLNSVSTGLSSLSESTTTGLNNLTASLNSTNQNLTTLQQNALQWNGTAYDAGRSNTVQKITNVAAGRIAVDSTDAVNGSQFFNLSGSTSTGLNSLSTSLSTVTNDQLSSLSTITGDNLNTVNKNVTSLSTSLDKTNINVGNLQKDALQRNRVSGDFDARREDKEQKLTGIAAGDISATSSDVINGTQMFRLSTLTQTGLGSISTGLSSLSSVTSSSLDNVNRSLESLSTETHTGLNSVSTGLSSLSESTTTGLNNLTASLNSTNQNLTTLQQNALQWNSTLTAYDAGHNGIAQRITNVAAGRIAADSTDAVNGGQLFSLSGSTSTGLSSLSTVVSSTVINGISTISSSLSTGYESLSHSLSTATDNLQQLTNITSSSLSSLSTVASTTQNDVTDLKEKVLKWNDDKGGFDAGRPNNLTRDPGLGKIYNVKDGEIAAGSHEAVTGGQLYTVQTDLSALSTSTSDIVNSLNKTLDELSTSNVITNVANLTKNALQWKDDGTGHNTGFYDAGYNGTAQRITNIAAGNIAQGSLDAVNAGQLWTVQSSLSTLSTKVDALPTGNVSDAELASLSTAISTGIANQISTAASSLGTSYQPSANSIEPPKYDSITPTGGVVSADNVDDALANLRNYGTKFVKSNSAKATSVAQGADSIAVGGAAMASGTSAVAIGDSASAPSANAVALGSQAKVTQTGGVALGAGSVANTAAGIESYIPVTATSQQAAAIRATKSTEGAVSVGDASKDIYRQITGVAAGTADTDAVNVAQLKGVDNQVSRINEYVNQINDNVHRVERRAYSGTAMAMALSGAYLPSLNGGEQTVGVGVGAYRGYGAIGVNYKAASKNGKITWGAGVSTTGKEVAVNSVLGFKW</sequence>
<feature type="region of interest" description="Disordered" evidence="3">
    <location>
        <begin position="164"/>
        <end position="185"/>
    </location>
</feature>
<dbReference type="Gene3D" id="1.20.5.170">
    <property type="match status" value="10"/>
</dbReference>
<evidence type="ECO:0000256" key="2">
    <source>
        <dbReference type="ARBA" id="ARBA00022927"/>
    </source>
</evidence>
<reference evidence="7 8" key="1">
    <citation type="submission" date="2023-08" db="EMBL/GenBank/DDBJ databases">
        <title>Complete genome sequences of 12 bacterial strains from the honey bee gut, resolved with long-read nanopore sequencing.</title>
        <authorList>
            <person name="Kwong W.K."/>
            <person name="Acheampong S."/>
            <person name="Polat M.F."/>
        </authorList>
    </citation>
    <scope>NUCLEOTIDE SEQUENCE [LARGE SCALE GENOMIC DNA]</scope>
    <source>
        <strain evidence="8">wkB9</strain>
    </source>
</reference>
<feature type="domain" description="Trimeric autotransporter adhesin YadA-like stalk" evidence="5">
    <location>
        <begin position="2030"/>
        <end position="2068"/>
    </location>
</feature>
<dbReference type="GO" id="GO:0015031">
    <property type="term" value="P:protein transport"/>
    <property type="evidence" value="ECO:0007669"/>
    <property type="project" value="UniProtKB-KW"/>
</dbReference>
<dbReference type="Pfam" id="PF05658">
    <property type="entry name" value="YadA_head"/>
    <property type="match status" value="6"/>
</dbReference>
<feature type="region of interest" description="Disordered" evidence="3">
    <location>
        <begin position="2721"/>
        <end position="2740"/>
    </location>
</feature>
<accession>A0ABD7Z3P2</accession>
<dbReference type="RefSeq" id="WP_025329666.1">
    <property type="nucleotide sequence ID" value="NZ_CP132375.1"/>
</dbReference>
<feature type="domain" description="Trimeric autotransporter adhesin YadA-like stalk" evidence="5">
    <location>
        <begin position="996"/>
        <end position="1038"/>
    </location>
</feature>
<feature type="domain" description="Trimeric autotransporter adhesin YadA-like stalk" evidence="5">
    <location>
        <begin position="1813"/>
        <end position="1854"/>
    </location>
</feature>
<evidence type="ECO:0000313" key="8">
    <source>
        <dbReference type="Proteomes" id="UP001229773"/>
    </source>
</evidence>
<feature type="domain" description="Trimeric autotransporter adhesin YadA-like stalk" evidence="5">
    <location>
        <begin position="1175"/>
        <end position="1215"/>
    </location>
</feature>
<feature type="domain" description="ESPR" evidence="6">
    <location>
        <begin position="1"/>
        <end position="33"/>
    </location>
</feature>
<feature type="domain" description="Trimeric autotransporter adhesin YadA-like stalk" evidence="5">
    <location>
        <begin position="2893"/>
        <end position="2934"/>
    </location>
</feature>
<feature type="domain" description="Trimeric autotransporter adhesin YadA-like stalk" evidence="5">
    <location>
        <begin position="2661"/>
        <end position="2701"/>
    </location>
</feature>
<feature type="domain" description="Trimeric autotransporter adhesin YadA-like stalk" evidence="5">
    <location>
        <begin position="872"/>
        <end position="908"/>
    </location>
</feature>
<name>A0ABD7Z3P2_9NEIS</name>
<feature type="domain" description="Trimeric autotransporter adhesin YadA-like stalk" evidence="5">
    <location>
        <begin position="2786"/>
        <end position="2826"/>
    </location>
</feature>
<dbReference type="SUPFAM" id="SSF54523">
    <property type="entry name" value="Pili subunits"/>
    <property type="match status" value="1"/>
</dbReference>